<accession>A0A9Q3IEJ8</accession>
<dbReference type="AlphaFoldDB" id="A0A9Q3IEJ8"/>
<evidence type="ECO:0000313" key="1">
    <source>
        <dbReference type="EMBL" id="MBW0535824.1"/>
    </source>
</evidence>
<reference evidence="1" key="1">
    <citation type="submission" date="2021-03" db="EMBL/GenBank/DDBJ databases">
        <title>Draft genome sequence of rust myrtle Austropuccinia psidii MF-1, a brazilian biotype.</title>
        <authorList>
            <person name="Quecine M.C."/>
            <person name="Pachon D.M.R."/>
            <person name="Bonatelli M.L."/>
            <person name="Correr F.H."/>
            <person name="Franceschini L.M."/>
            <person name="Leite T.F."/>
            <person name="Margarido G.R.A."/>
            <person name="Almeida C.A."/>
            <person name="Ferrarezi J.A."/>
            <person name="Labate C.A."/>
        </authorList>
    </citation>
    <scope>NUCLEOTIDE SEQUENCE</scope>
    <source>
        <strain evidence="1">MF-1</strain>
    </source>
</reference>
<organism evidence="1 2">
    <name type="scientific">Austropuccinia psidii MF-1</name>
    <dbReference type="NCBI Taxonomy" id="1389203"/>
    <lineage>
        <taxon>Eukaryota</taxon>
        <taxon>Fungi</taxon>
        <taxon>Dikarya</taxon>
        <taxon>Basidiomycota</taxon>
        <taxon>Pucciniomycotina</taxon>
        <taxon>Pucciniomycetes</taxon>
        <taxon>Pucciniales</taxon>
        <taxon>Sphaerophragmiaceae</taxon>
        <taxon>Austropuccinia</taxon>
    </lineage>
</organism>
<protein>
    <submittedName>
        <fullName evidence="1">Uncharacterized protein</fullName>
    </submittedName>
</protein>
<dbReference type="EMBL" id="AVOT02040583">
    <property type="protein sequence ID" value="MBW0535824.1"/>
    <property type="molecule type" value="Genomic_DNA"/>
</dbReference>
<evidence type="ECO:0000313" key="2">
    <source>
        <dbReference type="Proteomes" id="UP000765509"/>
    </source>
</evidence>
<name>A0A9Q3IEJ8_9BASI</name>
<sequence length="100" mass="11242">MGNAIRENSDDYQDPIEKILVEYQEETQLKIQEINLEAGLPQETTSHNLCQHTQDVQTFLVTPNMGMAYIHGTTTKITVCLDNSQHPLITESGEHCSIVV</sequence>
<dbReference type="Proteomes" id="UP000765509">
    <property type="component" value="Unassembled WGS sequence"/>
</dbReference>
<comment type="caution">
    <text evidence="1">The sequence shown here is derived from an EMBL/GenBank/DDBJ whole genome shotgun (WGS) entry which is preliminary data.</text>
</comment>
<proteinExistence type="predicted"/>
<keyword evidence="2" id="KW-1185">Reference proteome</keyword>
<gene>
    <name evidence="1" type="ORF">O181_075539</name>
</gene>